<organism evidence="3 4">
    <name type="scientific">Biomphalaria pfeifferi</name>
    <name type="common">Bloodfluke planorb</name>
    <name type="synonym">Freshwater snail</name>
    <dbReference type="NCBI Taxonomy" id="112525"/>
    <lineage>
        <taxon>Eukaryota</taxon>
        <taxon>Metazoa</taxon>
        <taxon>Spiralia</taxon>
        <taxon>Lophotrochozoa</taxon>
        <taxon>Mollusca</taxon>
        <taxon>Gastropoda</taxon>
        <taxon>Heterobranchia</taxon>
        <taxon>Euthyneura</taxon>
        <taxon>Panpulmonata</taxon>
        <taxon>Hygrophila</taxon>
        <taxon>Lymnaeoidea</taxon>
        <taxon>Planorbidae</taxon>
        <taxon>Biomphalaria</taxon>
    </lineage>
</organism>
<dbReference type="AlphaFoldDB" id="A0AAD8BMV5"/>
<keyword evidence="2" id="KW-0732">Signal</keyword>
<feature type="compositionally biased region" description="Polar residues" evidence="1">
    <location>
        <begin position="225"/>
        <end position="237"/>
    </location>
</feature>
<feature type="signal peptide" evidence="2">
    <location>
        <begin position="1"/>
        <end position="21"/>
    </location>
</feature>
<dbReference type="EMBL" id="JASAOG010000054">
    <property type="protein sequence ID" value="KAK0057536.1"/>
    <property type="molecule type" value="Genomic_DNA"/>
</dbReference>
<dbReference type="Proteomes" id="UP001233172">
    <property type="component" value="Unassembled WGS sequence"/>
</dbReference>
<reference evidence="3" key="2">
    <citation type="submission" date="2023-04" db="EMBL/GenBank/DDBJ databases">
        <authorList>
            <person name="Bu L."/>
            <person name="Lu L."/>
            <person name="Laidemitt M.R."/>
            <person name="Zhang S.M."/>
            <person name="Mutuku M."/>
            <person name="Mkoji G."/>
            <person name="Steinauer M."/>
            <person name="Loker E.S."/>
        </authorList>
    </citation>
    <scope>NUCLEOTIDE SEQUENCE</scope>
    <source>
        <strain evidence="3">KasaAsao</strain>
        <tissue evidence="3">Whole Snail</tissue>
    </source>
</reference>
<name>A0AAD8BMV5_BIOPF</name>
<feature type="chain" id="PRO_5042272629" evidence="2">
    <location>
        <begin position="22"/>
        <end position="237"/>
    </location>
</feature>
<reference evidence="3" key="1">
    <citation type="journal article" date="2023" name="PLoS Negl. Trop. Dis.">
        <title>A genome sequence for Biomphalaria pfeifferi, the major vector snail for the human-infecting parasite Schistosoma mansoni.</title>
        <authorList>
            <person name="Bu L."/>
            <person name="Lu L."/>
            <person name="Laidemitt M.R."/>
            <person name="Zhang S.M."/>
            <person name="Mutuku M."/>
            <person name="Mkoji G."/>
            <person name="Steinauer M."/>
            <person name="Loker E.S."/>
        </authorList>
    </citation>
    <scope>NUCLEOTIDE SEQUENCE</scope>
    <source>
        <strain evidence="3">KasaAsao</strain>
    </source>
</reference>
<feature type="region of interest" description="Disordered" evidence="1">
    <location>
        <begin position="86"/>
        <end position="237"/>
    </location>
</feature>
<feature type="compositionally biased region" description="Basic and acidic residues" evidence="1">
    <location>
        <begin position="93"/>
        <end position="213"/>
    </location>
</feature>
<evidence type="ECO:0000256" key="2">
    <source>
        <dbReference type="SAM" id="SignalP"/>
    </source>
</evidence>
<evidence type="ECO:0000313" key="4">
    <source>
        <dbReference type="Proteomes" id="UP001233172"/>
    </source>
</evidence>
<evidence type="ECO:0000313" key="3">
    <source>
        <dbReference type="EMBL" id="KAK0057536.1"/>
    </source>
</evidence>
<keyword evidence="4" id="KW-1185">Reference proteome</keyword>
<comment type="caution">
    <text evidence="3">The sequence shown here is derived from an EMBL/GenBank/DDBJ whole genome shotgun (WGS) entry which is preliminary data.</text>
</comment>
<proteinExistence type="predicted"/>
<gene>
    <name evidence="3" type="ORF">Bpfe_013054</name>
</gene>
<accession>A0AAD8BMV5</accession>
<sequence length="237" mass="26473">MSHYVSLVSLIFALNCALVYLLPLSDDAAGILPFVPEISIEDISDETETISDFLKNVHDSKDVSLDRDHSLELDGHDSQVTDFLENMFGNGRDNVDRRSSDNDHTDDSKEPVGGTDDSKENKSSDKDHDDSKDKEQDSSKDKDQDNSRDKDNDNSKDKDQDNSRDKDNDNSKDKDHDNSKDKDSNNSKDNDNSKDRDQDNSKDKDHGNSKDDDTCPADSVEISDHQLTVTTANGCKV</sequence>
<protein>
    <submittedName>
        <fullName evidence="3">Uncharacterized protein</fullName>
    </submittedName>
</protein>
<evidence type="ECO:0000256" key="1">
    <source>
        <dbReference type="SAM" id="MobiDB-lite"/>
    </source>
</evidence>